<dbReference type="AlphaFoldDB" id="A0A6C0H9P5"/>
<dbReference type="EMBL" id="MN739903">
    <property type="protein sequence ID" value="QHT76845.1"/>
    <property type="molecule type" value="Genomic_DNA"/>
</dbReference>
<evidence type="ECO:0000256" key="1">
    <source>
        <dbReference type="SAM" id="Phobius"/>
    </source>
</evidence>
<proteinExistence type="predicted"/>
<keyword evidence="1" id="KW-0812">Transmembrane</keyword>
<reference evidence="2" key="1">
    <citation type="journal article" date="2020" name="Nature">
        <title>Giant virus diversity and host interactions through global metagenomics.</title>
        <authorList>
            <person name="Schulz F."/>
            <person name="Roux S."/>
            <person name="Paez-Espino D."/>
            <person name="Jungbluth S."/>
            <person name="Walsh D.A."/>
            <person name="Denef V.J."/>
            <person name="McMahon K.D."/>
            <person name="Konstantinidis K.T."/>
            <person name="Eloe-Fadrosh E.A."/>
            <person name="Kyrpides N.C."/>
            <person name="Woyke T."/>
        </authorList>
    </citation>
    <scope>NUCLEOTIDE SEQUENCE</scope>
    <source>
        <strain evidence="2">GVMAG-M-3300023179-82</strain>
    </source>
</reference>
<accession>A0A6C0H9P5</accession>
<keyword evidence="1" id="KW-1133">Transmembrane helix</keyword>
<feature type="transmembrane region" description="Helical" evidence="1">
    <location>
        <begin position="12"/>
        <end position="31"/>
    </location>
</feature>
<organism evidence="2">
    <name type="scientific">viral metagenome</name>
    <dbReference type="NCBI Taxonomy" id="1070528"/>
    <lineage>
        <taxon>unclassified sequences</taxon>
        <taxon>metagenomes</taxon>
        <taxon>organismal metagenomes</taxon>
    </lineage>
</organism>
<name>A0A6C0H9P5_9ZZZZ</name>
<evidence type="ECO:0000313" key="2">
    <source>
        <dbReference type="EMBL" id="QHT76845.1"/>
    </source>
</evidence>
<keyword evidence="1" id="KW-0472">Membrane</keyword>
<sequence length="32" mass="3923">MLYQFNTNLIPILIPILNNKYYFFIDLIIFLT</sequence>
<protein>
    <submittedName>
        <fullName evidence="2">Uncharacterized protein</fullName>
    </submittedName>
</protein>